<dbReference type="eggNOG" id="COG5375">
    <property type="taxonomic scope" value="Bacteria"/>
</dbReference>
<dbReference type="EMBL" id="CP000697">
    <property type="protein sequence ID" value="ABQ30876.1"/>
    <property type="molecule type" value="Genomic_DNA"/>
</dbReference>
<protein>
    <recommendedName>
        <fullName evidence="4">LPS export ABC transporter periplasmic protein LptC</fullName>
    </recommendedName>
</protein>
<dbReference type="Proteomes" id="UP000000245">
    <property type="component" value="Chromosome"/>
</dbReference>
<dbReference type="GO" id="GO:0005886">
    <property type="term" value="C:plasma membrane"/>
    <property type="evidence" value="ECO:0007669"/>
    <property type="project" value="InterPro"/>
</dbReference>
<gene>
    <name evidence="2" type="ordered locus">Acry_1671</name>
</gene>
<dbReference type="RefSeq" id="WP_011942410.1">
    <property type="nucleotide sequence ID" value="NC_009484.1"/>
</dbReference>
<dbReference type="NCBIfam" id="TIGR04409">
    <property type="entry name" value="LptC_YrbK"/>
    <property type="match status" value="1"/>
</dbReference>
<dbReference type="HOGENOM" id="CLU_080694_0_0_5"/>
<accession>A5FZ44</accession>
<dbReference type="Pfam" id="PF06835">
    <property type="entry name" value="LptC"/>
    <property type="match status" value="1"/>
</dbReference>
<dbReference type="AlphaFoldDB" id="A5FZ44"/>
<dbReference type="STRING" id="349163.Acry_1671"/>
<dbReference type="Gene3D" id="2.60.450.10">
    <property type="entry name" value="Lipopolysaccharide (LPS) transport protein A like domain"/>
    <property type="match status" value="1"/>
</dbReference>
<keyword evidence="1" id="KW-0812">Transmembrane</keyword>
<evidence type="ECO:0000313" key="2">
    <source>
        <dbReference type="EMBL" id="ABQ30876.1"/>
    </source>
</evidence>
<name>A5FZ44_ACICJ</name>
<evidence type="ECO:0000256" key="1">
    <source>
        <dbReference type="SAM" id="Phobius"/>
    </source>
</evidence>
<evidence type="ECO:0008006" key="4">
    <source>
        <dbReference type="Google" id="ProtNLM"/>
    </source>
</evidence>
<feature type="transmembrane region" description="Helical" evidence="1">
    <location>
        <begin position="47"/>
        <end position="69"/>
    </location>
</feature>
<keyword evidence="3" id="KW-1185">Reference proteome</keyword>
<organism evidence="2 3">
    <name type="scientific">Acidiphilium cryptum (strain JF-5)</name>
    <dbReference type="NCBI Taxonomy" id="349163"/>
    <lineage>
        <taxon>Bacteria</taxon>
        <taxon>Pseudomonadati</taxon>
        <taxon>Pseudomonadota</taxon>
        <taxon>Alphaproteobacteria</taxon>
        <taxon>Acetobacterales</taxon>
        <taxon>Acidocellaceae</taxon>
        <taxon>Acidiphilium</taxon>
    </lineage>
</organism>
<dbReference type="InterPro" id="IPR010664">
    <property type="entry name" value="LipoPS_assembly_LptC-rel"/>
</dbReference>
<sequence>MNTARTPDQPGKPQRHGTLFSQADGLFAALAHARDRQRAALGRQRRIVGIAKIVLPAIAAVLLFAIVIFPDLRSGASFGRVTYRELPQASGAALSRMSTAEYRGVDARGEKFTITARHAVQTGGDRLSLTGPKGDITTKGGAWFMLDARNGVYHQKTQRLDLAGKVTLYRADGTTMRTRQATIDIQAGTADGHDPVSAFGPFGTLTSAQGFTARNRGQIITFTGPSHLVLDQANPSSTATGAGGGS</sequence>
<evidence type="ECO:0000313" key="3">
    <source>
        <dbReference type="Proteomes" id="UP000000245"/>
    </source>
</evidence>
<keyword evidence="1" id="KW-0472">Membrane</keyword>
<dbReference type="GO" id="GO:0015221">
    <property type="term" value="F:lipopolysaccharide transmembrane transporter activity"/>
    <property type="evidence" value="ECO:0007669"/>
    <property type="project" value="InterPro"/>
</dbReference>
<reference evidence="2 3" key="1">
    <citation type="submission" date="2007-05" db="EMBL/GenBank/DDBJ databases">
        <title>Complete sequence of chromosome of Acidiphilium cryptum JF-5.</title>
        <authorList>
            <consortium name="US DOE Joint Genome Institute"/>
            <person name="Copeland A."/>
            <person name="Lucas S."/>
            <person name="Lapidus A."/>
            <person name="Barry K."/>
            <person name="Detter J.C."/>
            <person name="Glavina del Rio T."/>
            <person name="Hammon N."/>
            <person name="Israni S."/>
            <person name="Dalin E."/>
            <person name="Tice H."/>
            <person name="Pitluck S."/>
            <person name="Sims D."/>
            <person name="Brettin T."/>
            <person name="Bruce D."/>
            <person name="Han C."/>
            <person name="Schmutz J."/>
            <person name="Larimer F."/>
            <person name="Land M."/>
            <person name="Hauser L."/>
            <person name="Kyrpides N."/>
            <person name="Kim E."/>
            <person name="Magnuson T."/>
            <person name="Richardson P."/>
        </authorList>
    </citation>
    <scope>NUCLEOTIDE SEQUENCE [LARGE SCALE GENOMIC DNA]</scope>
    <source>
        <strain evidence="2 3">JF-5</strain>
    </source>
</reference>
<proteinExistence type="predicted"/>
<dbReference type="KEGG" id="acr:Acry_1671"/>
<dbReference type="InterPro" id="IPR026265">
    <property type="entry name" value="LptC"/>
</dbReference>
<keyword evidence="1" id="KW-1133">Transmembrane helix</keyword>